<dbReference type="OrthoDB" id="323463at2"/>
<dbReference type="InterPro" id="IPR029063">
    <property type="entry name" value="SAM-dependent_MTases_sf"/>
</dbReference>
<comment type="caution">
    <text evidence="3">The sequence shown here is derived from an EMBL/GenBank/DDBJ whole genome shotgun (WGS) entry which is preliminary data.</text>
</comment>
<dbReference type="EMBL" id="SMDR01000001">
    <property type="protein sequence ID" value="TNJ35501.1"/>
    <property type="molecule type" value="Genomic_DNA"/>
</dbReference>
<dbReference type="PANTHER" id="PTHR45445:SF2">
    <property type="entry name" value="METHYLTRANSFERASE TYPE 11 DOMAIN-CONTAINING PROTEIN"/>
    <property type="match status" value="1"/>
</dbReference>
<dbReference type="GO" id="GO:0008757">
    <property type="term" value="F:S-adenosylmethionine-dependent methyltransferase activity"/>
    <property type="evidence" value="ECO:0007669"/>
    <property type="project" value="InterPro"/>
</dbReference>
<feature type="domain" description="Methyltransferase type 11" evidence="2">
    <location>
        <begin position="45"/>
        <end position="130"/>
    </location>
</feature>
<reference evidence="3 4" key="1">
    <citation type="submission" date="2019-03" db="EMBL/GenBank/DDBJ databases">
        <title>Arenimonas daejeonensis sp. nov., isolated from compost.</title>
        <authorList>
            <person name="Jeon C.O."/>
        </authorList>
    </citation>
    <scope>NUCLEOTIDE SEQUENCE [LARGE SCALE GENOMIC DNA]</scope>
    <source>
        <strain evidence="3 4">R29</strain>
    </source>
</reference>
<name>A0A5C4RXR5_9GAMM</name>
<dbReference type="GO" id="GO:0032259">
    <property type="term" value="P:methylation"/>
    <property type="evidence" value="ECO:0007669"/>
    <property type="project" value="UniProtKB-KW"/>
</dbReference>
<organism evidence="3 4">
    <name type="scientific">Arenimonas terrae</name>
    <dbReference type="NCBI Taxonomy" id="2546226"/>
    <lineage>
        <taxon>Bacteria</taxon>
        <taxon>Pseudomonadati</taxon>
        <taxon>Pseudomonadota</taxon>
        <taxon>Gammaproteobacteria</taxon>
        <taxon>Lysobacterales</taxon>
        <taxon>Lysobacteraceae</taxon>
        <taxon>Arenimonas</taxon>
    </lineage>
</organism>
<dbReference type="PANTHER" id="PTHR45445">
    <property type="match status" value="1"/>
</dbReference>
<dbReference type="Pfam" id="PF08241">
    <property type="entry name" value="Methyltransf_11"/>
    <property type="match status" value="1"/>
</dbReference>
<keyword evidence="3" id="KW-0489">Methyltransferase</keyword>
<sequence length="242" mass="26282">MRPGRGLRDFLQPLLATPLHPQWLAHRLRRQRAHWLSARAAGRALDVGCADRAAGAGLPGLSHYVGLDYPGTAIALYRTRPDVFADAARLPFSDGSFDCVLMLDVLEHVAEPEAALAEAGRVLNEGGQLLLTIPFAYPLHDLPHDFQRFARPGLQRRIEAAGLMPAEIEEQGGGIEAAALNLCLALSRGFLVAAGRRPVRCLLLSPLLALVPVVNLAGWLFARLLPAPDFLPGAYFVRAVRR</sequence>
<keyword evidence="1" id="KW-1133">Transmembrane helix</keyword>
<keyword evidence="3" id="KW-0808">Transferase</keyword>
<feature type="transmembrane region" description="Helical" evidence="1">
    <location>
        <begin position="201"/>
        <end position="222"/>
    </location>
</feature>
<evidence type="ECO:0000259" key="2">
    <source>
        <dbReference type="Pfam" id="PF08241"/>
    </source>
</evidence>
<dbReference type="Gene3D" id="3.40.50.150">
    <property type="entry name" value="Vaccinia Virus protein VP39"/>
    <property type="match status" value="1"/>
</dbReference>
<keyword evidence="4" id="KW-1185">Reference proteome</keyword>
<accession>A0A5C4RXR5</accession>
<evidence type="ECO:0000256" key="1">
    <source>
        <dbReference type="SAM" id="Phobius"/>
    </source>
</evidence>
<keyword evidence="1" id="KW-0812">Transmembrane</keyword>
<evidence type="ECO:0000313" key="4">
    <source>
        <dbReference type="Proteomes" id="UP000305760"/>
    </source>
</evidence>
<dbReference type="InterPro" id="IPR013216">
    <property type="entry name" value="Methyltransf_11"/>
</dbReference>
<proteinExistence type="predicted"/>
<gene>
    <name evidence="3" type="ORF">E1B00_07035</name>
</gene>
<dbReference type="RefSeq" id="WP_139447006.1">
    <property type="nucleotide sequence ID" value="NZ_SMDR01000001.1"/>
</dbReference>
<evidence type="ECO:0000313" key="3">
    <source>
        <dbReference type="EMBL" id="TNJ35501.1"/>
    </source>
</evidence>
<protein>
    <submittedName>
        <fullName evidence="3">Methyltransferase domain-containing protein</fullName>
    </submittedName>
</protein>
<dbReference type="AlphaFoldDB" id="A0A5C4RXR5"/>
<dbReference type="Proteomes" id="UP000305760">
    <property type="component" value="Unassembled WGS sequence"/>
</dbReference>
<keyword evidence="1" id="KW-0472">Membrane</keyword>
<dbReference type="SUPFAM" id="SSF53335">
    <property type="entry name" value="S-adenosyl-L-methionine-dependent methyltransferases"/>
    <property type="match status" value="1"/>
</dbReference>